<gene>
    <name evidence="2" type="ORF">M0G41_13775</name>
</gene>
<evidence type="ECO:0000256" key="1">
    <source>
        <dbReference type="SAM" id="SignalP"/>
    </source>
</evidence>
<keyword evidence="2" id="KW-0449">Lipoprotein</keyword>
<keyword evidence="3" id="KW-1185">Reference proteome</keyword>
<dbReference type="EMBL" id="JALNMH010000011">
    <property type="protein sequence ID" value="MCK7594737.1"/>
    <property type="molecule type" value="Genomic_DNA"/>
</dbReference>
<dbReference type="InterPro" id="IPR004658">
    <property type="entry name" value="OMP_Slp"/>
</dbReference>
<reference evidence="2" key="1">
    <citation type="submission" date="2022-04" db="EMBL/GenBank/DDBJ databases">
        <title>Lysobacter sp. CAU 1642 isolated from sea sand.</title>
        <authorList>
            <person name="Kim W."/>
        </authorList>
    </citation>
    <scope>NUCLEOTIDE SEQUENCE</scope>
    <source>
        <strain evidence="2">CAU 1642</strain>
    </source>
</reference>
<dbReference type="Proteomes" id="UP001431449">
    <property type="component" value="Unassembled WGS sequence"/>
</dbReference>
<evidence type="ECO:0000313" key="3">
    <source>
        <dbReference type="Proteomes" id="UP001431449"/>
    </source>
</evidence>
<keyword evidence="1" id="KW-0732">Signal</keyword>
<sequence length="160" mass="17965">MKTLSWTLVLALLAGCASAPPIADAPVLSPAPYLAGEQIQRYMDVDVLWGGSIVETRQFERYAEIEVVAYPLDRLQRPALDAPEQGRFIALRAGQIDPREFSPGRFVTLRGPITGDRQRELRGESIRMAEVDARELVLWPWDYRFQQPRVSVSIGVSGRL</sequence>
<feature type="signal peptide" evidence="1">
    <location>
        <begin position="1"/>
        <end position="19"/>
    </location>
</feature>
<dbReference type="RefSeq" id="WP_248210349.1">
    <property type="nucleotide sequence ID" value="NZ_JALNMH010000011.1"/>
</dbReference>
<dbReference type="PANTHER" id="PTHR37530">
    <property type="entry name" value="OUTER MEMBRANE PROTEIN SLP"/>
    <property type="match status" value="1"/>
</dbReference>
<evidence type="ECO:0000313" key="2">
    <source>
        <dbReference type="EMBL" id="MCK7594737.1"/>
    </source>
</evidence>
<name>A0ABT0GK42_9GAMM</name>
<dbReference type="PANTHER" id="PTHR37530:SF1">
    <property type="entry name" value="OUTER MEMBRANE PROTEIN SLP"/>
    <property type="match status" value="1"/>
</dbReference>
<accession>A0ABT0GK42</accession>
<dbReference type="Pfam" id="PF03843">
    <property type="entry name" value="Slp"/>
    <property type="match status" value="1"/>
</dbReference>
<dbReference type="PROSITE" id="PS51257">
    <property type="entry name" value="PROKAR_LIPOPROTEIN"/>
    <property type="match status" value="1"/>
</dbReference>
<comment type="caution">
    <text evidence="2">The sequence shown here is derived from an EMBL/GenBank/DDBJ whole genome shotgun (WGS) entry which is preliminary data.</text>
</comment>
<protein>
    <submittedName>
        <fullName evidence="2">Slp family lipoprotein</fullName>
    </submittedName>
</protein>
<proteinExistence type="predicted"/>
<organism evidence="2 3">
    <name type="scientific">Pseudomarimonas salicorniae</name>
    <dbReference type="NCBI Taxonomy" id="2933270"/>
    <lineage>
        <taxon>Bacteria</taxon>
        <taxon>Pseudomonadati</taxon>
        <taxon>Pseudomonadota</taxon>
        <taxon>Gammaproteobacteria</taxon>
        <taxon>Lysobacterales</taxon>
        <taxon>Lysobacteraceae</taxon>
        <taxon>Pseudomarimonas</taxon>
    </lineage>
</organism>
<feature type="chain" id="PRO_5045051619" evidence="1">
    <location>
        <begin position="20"/>
        <end position="160"/>
    </location>
</feature>